<dbReference type="AlphaFoldDB" id="A0A9X0BPN8"/>
<accession>A0A9X0BPN8</accession>
<keyword evidence="2" id="KW-1185">Reference proteome</keyword>
<organism evidence="1 2">
    <name type="scientific">Penicillium desertorum</name>
    <dbReference type="NCBI Taxonomy" id="1303715"/>
    <lineage>
        <taxon>Eukaryota</taxon>
        <taxon>Fungi</taxon>
        <taxon>Dikarya</taxon>
        <taxon>Ascomycota</taxon>
        <taxon>Pezizomycotina</taxon>
        <taxon>Eurotiomycetes</taxon>
        <taxon>Eurotiomycetidae</taxon>
        <taxon>Eurotiales</taxon>
        <taxon>Aspergillaceae</taxon>
        <taxon>Penicillium</taxon>
    </lineage>
</organism>
<evidence type="ECO:0000313" key="2">
    <source>
        <dbReference type="Proteomes" id="UP001147760"/>
    </source>
</evidence>
<evidence type="ECO:0000313" key="1">
    <source>
        <dbReference type="EMBL" id="KAJ5478043.1"/>
    </source>
</evidence>
<sequence>MPVDTDNDIGIQAGDHVRGTRHRSLQLSPRSLSPCIEPEISLDSVILQSELHNHIIRREGESIDDYMRRYSDTMNAMIRRGVSILSGLLIANMVPSGSEPKMEGPEPGATKGEYREFSQWLSEVSVAGQTYEVPEKWLKFEKPGDLNYDGDRP</sequence>
<proteinExistence type="predicted"/>
<gene>
    <name evidence="1" type="ORF">N7530_003552</name>
</gene>
<dbReference type="Proteomes" id="UP001147760">
    <property type="component" value="Unassembled WGS sequence"/>
</dbReference>
<name>A0A9X0BPN8_9EURO</name>
<comment type="caution">
    <text evidence="1">The sequence shown here is derived from an EMBL/GenBank/DDBJ whole genome shotgun (WGS) entry which is preliminary data.</text>
</comment>
<dbReference type="EMBL" id="JAPWDO010000003">
    <property type="protein sequence ID" value="KAJ5478043.1"/>
    <property type="molecule type" value="Genomic_DNA"/>
</dbReference>
<protein>
    <submittedName>
        <fullName evidence="1">Uncharacterized protein</fullName>
    </submittedName>
</protein>
<reference evidence="1" key="2">
    <citation type="journal article" date="2023" name="IMA Fungus">
        <title>Comparative genomic study of the Penicillium genus elucidates a diverse pangenome and 15 lateral gene transfer events.</title>
        <authorList>
            <person name="Petersen C."/>
            <person name="Sorensen T."/>
            <person name="Nielsen M.R."/>
            <person name="Sondergaard T.E."/>
            <person name="Sorensen J.L."/>
            <person name="Fitzpatrick D.A."/>
            <person name="Frisvad J.C."/>
            <person name="Nielsen K.L."/>
        </authorList>
    </citation>
    <scope>NUCLEOTIDE SEQUENCE</scope>
    <source>
        <strain evidence="1">IBT 17660</strain>
    </source>
</reference>
<dbReference type="OrthoDB" id="4337606at2759"/>
<reference evidence="1" key="1">
    <citation type="submission" date="2022-12" db="EMBL/GenBank/DDBJ databases">
        <authorList>
            <person name="Petersen C."/>
        </authorList>
    </citation>
    <scope>NUCLEOTIDE SEQUENCE</scope>
    <source>
        <strain evidence="1">IBT 17660</strain>
    </source>
</reference>